<protein>
    <submittedName>
        <fullName evidence="1">Uncharacterized protein</fullName>
    </submittedName>
</protein>
<accession>A0ACA6AVA4</accession>
<proteinExistence type="predicted"/>
<gene>
    <name evidence="1" type="ordered locus">Ecaj_0191</name>
</gene>
<dbReference type="EMBL" id="CP000107">
    <property type="protein sequence ID" value="AAZ68242.1"/>
    <property type="molecule type" value="Genomic_DNA"/>
</dbReference>
<evidence type="ECO:0000313" key="2">
    <source>
        <dbReference type="Proteomes" id="UP000000435"/>
    </source>
</evidence>
<reference evidence="2" key="1">
    <citation type="journal article" date="2006" name="J. Bacteriol.">
        <title>The genome of the obligately intracellular bacterium Ehrlichia canis reveals themes of complex membrane structure and immune evasion strategies.</title>
        <authorList>
            <person name="Mavromatis K."/>
            <person name="Doyle C.K."/>
            <person name="Lykidis A."/>
            <person name="Ivanova N."/>
            <person name="Francino M.P."/>
            <person name="Chain P."/>
            <person name="Shin M."/>
            <person name="Malfatti S."/>
            <person name="Larimer F."/>
            <person name="Copeland A."/>
            <person name="Detter J.C."/>
            <person name="Land M."/>
            <person name="Richardson P.M."/>
            <person name="Yu X.J."/>
            <person name="Walker D.H."/>
            <person name="McBride J.W."/>
            <person name="Kyrpides N.C."/>
        </authorList>
    </citation>
    <scope>NUCLEOTIDE SEQUENCE [LARGE SCALE GENOMIC DNA]</scope>
    <source>
        <strain evidence="2">Jake</strain>
    </source>
</reference>
<name>A0ACA6AVA4_EHRCJ</name>
<sequence length="421" mass="46213">MLGNFFSSVGRGFRAVQNYPLIVFNALRRAYSYFGVVPLLRLLPMFGTNQAVTCRARFPALHKNQTCKYVSSRCCQKGIDFYGDHVVYQGKLYPIIPLKTPDGGPVYNVQGHRLFAINTAHNNYKDFEGKIEKNKVLVVAYDGNRVVDPVQGKGSREVMLSAKHKNIYPFSFSIVNHETGQRDLVLSFLMLPLNLSGLAVGCAGRLVASVIAGVGKCCEKAAGLMSKNMDRDIIHQSSGVVTGGNKPYFRTLAVFLLSMMANSLECTASIVKNSADFSESIIRFPSGIMNGIHNGNMRCLPVTAGLAAIAQSSKSLFVGMKNSGLSLVRECVLFKARMTGDTGTLREHVGNAGLVAEQPQDVQEQQGKEEAQRKKKKMSRRDLEAVKQLGESLSSQILCGTEEDIRKELTKQRKASTKTVQ</sequence>
<dbReference type="Proteomes" id="UP000000435">
    <property type="component" value="Chromosome"/>
</dbReference>
<evidence type="ECO:0000313" key="1">
    <source>
        <dbReference type="EMBL" id="AAZ68242.1"/>
    </source>
</evidence>
<keyword evidence="2" id="KW-1185">Reference proteome</keyword>
<organism evidence="1 2">
    <name type="scientific">Ehrlichia canis (strain Jake)</name>
    <dbReference type="NCBI Taxonomy" id="269484"/>
    <lineage>
        <taxon>Bacteria</taxon>
        <taxon>Pseudomonadati</taxon>
        <taxon>Pseudomonadota</taxon>
        <taxon>Alphaproteobacteria</taxon>
        <taxon>Rickettsiales</taxon>
        <taxon>Anaplasmataceae</taxon>
        <taxon>Ehrlichia</taxon>
    </lineage>
</organism>